<evidence type="ECO:0000256" key="3">
    <source>
        <dbReference type="ARBA" id="ARBA00022598"/>
    </source>
</evidence>
<dbReference type="PRINTS" id="PR00985">
    <property type="entry name" value="TRNASYNTHLEU"/>
</dbReference>
<dbReference type="GO" id="GO:0004823">
    <property type="term" value="F:leucine-tRNA ligase activity"/>
    <property type="evidence" value="ECO:0007669"/>
    <property type="project" value="UniProtKB-EC"/>
</dbReference>
<evidence type="ECO:0000256" key="6">
    <source>
        <dbReference type="ARBA" id="ARBA00022917"/>
    </source>
</evidence>
<protein>
    <recommendedName>
        <fullName evidence="2">leucine--tRNA ligase</fullName>
        <ecNumber evidence="2">6.1.1.4</ecNumber>
    </recommendedName>
</protein>
<dbReference type="InterPro" id="IPR002302">
    <property type="entry name" value="Leu-tRNA-ligase"/>
</dbReference>
<evidence type="ECO:0000256" key="4">
    <source>
        <dbReference type="ARBA" id="ARBA00022741"/>
    </source>
</evidence>
<feature type="domain" description="Methionyl/Valyl/Leucyl/Isoleucyl-tRNA synthetase anticodon-binding" evidence="9">
    <location>
        <begin position="612"/>
        <end position="722"/>
    </location>
</feature>
<dbReference type="Gene3D" id="1.10.730.10">
    <property type="entry name" value="Isoleucyl-tRNA Synthetase, Domain 1"/>
    <property type="match status" value="1"/>
</dbReference>
<dbReference type="GO" id="GO:0005829">
    <property type="term" value="C:cytosol"/>
    <property type="evidence" value="ECO:0007669"/>
    <property type="project" value="TreeGrafter"/>
</dbReference>
<proteinExistence type="inferred from homology"/>
<evidence type="ECO:0000259" key="10">
    <source>
        <dbReference type="Pfam" id="PF13603"/>
    </source>
</evidence>
<dbReference type="InterPro" id="IPR025709">
    <property type="entry name" value="Leu_tRNA-synth_edit"/>
</dbReference>
<dbReference type="PANTHER" id="PTHR43740:SF2">
    <property type="entry name" value="LEUCINE--TRNA LIGASE, MITOCHONDRIAL"/>
    <property type="match status" value="1"/>
</dbReference>
<dbReference type="SUPFAM" id="SSF50677">
    <property type="entry name" value="ValRS/IleRS/LeuRS editing domain"/>
    <property type="match status" value="1"/>
</dbReference>
<evidence type="ECO:0000313" key="12">
    <source>
        <dbReference type="Proteomes" id="UP000808349"/>
    </source>
</evidence>
<keyword evidence="3 11" id="KW-0436">Ligase</keyword>
<keyword evidence="4" id="KW-0547">Nucleotide-binding</keyword>
<evidence type="ECO:0000256" key="5">
    <source>
        <dbReference type="ARBA" id="ARBA00022840"/>
    </source>
</evidence>
<dbReference type="FunFam" id="1.10.730.10:FF:000002">
    <property type="entry name" value="Leucine--tRNA ligase"/>
    <property type="match status" value="1"/>
</dbReference>
<reference evidence="11 12" key="1">
    <citation type="submission" date="2020-10" db="EMBL/GenBank/DDBJ databases">
        <title>Connecting structure to function with the recovery of over 1000 high-quality activated sludge metagenome-assembled genomes encoding full-length rRNA genes using long-read sequencing.</title>
        <authorList>
            <person name="Singleton C.M."/>
            <person name="Petriglieri F."/>
            <person name="Kristensen J.M."/>
            <person name="Kirkegaard R.H."/>
            <person name="Michaelsen T.Y."/>
            <person name="Andersen M.H."/>
            <person name="Karst S.M."/>
            <person name="Dueholm M.S."/>
            <person name="Nielsen P.H."/>
            <person name="Albertsen M."/>
        </authorList>
    </citation>
    <scope>NUCLEOTIDE SEQUENCE [LARGE SCALE GENOMIC DNA]</scope>
    <source>
        <strain evidence="11">Ribe_18-Q3-R11-54_BAT3C.373</strain>
    </source>
</reference>
<dbReference type="CDD" id="cd07958">
    <property type="entry name" value="Anticodon_Ia_Leu_BEm"/>
    <property type="match status" value="1"/>
</dbReference>
<comment type="similarity">
    <text evidence="1">Belongs to the class-I aminoacyl-tRNA synthetase family.</text>
</comment>
<gene>
    <name evidence="11" type="ORF">IPO85_08835</name>
</gene>
<dbReference type="FunFam" id="3.40.50.620:FF:000056">
    <property type="entry name" value="Leucine--tRNA ligase"/>
    <property type="match status" value="1"/>
</dbReference>
<evidence type="ECO:0000256" key="7">
    <source>
        <dbReference type="ARBA" id="ARBA00023146"/>
    </source>
</evidence>
<dbReference type="SUPFAM" id="SSF47323">
    <property type="entry name" value="Anticodon-binding domain of a subclass of class I aminoacyl-tRNA synthetases"/>
    <property type="match status" value="1"/>
</dbReference>
<dbReference type="GO" id="GO:0006429">
    <property type="term" value="P:leucyl-tRNA aminoacylation"/>
    <property type="evidence" value="ECO:0007669"/>
    <property type="project" value="InterPro"/>
</dbReference>
<dbReference type="Gene3D" id="3.40.50.620">
    <property type="entry name" value="HUPs"/>
    <property type="match status" value="2"/>
</dbReference>
<organism evidence="11 12">
    <name type="scientific">Candidatus Defluviibacterium haderslevense</name>
    <dbReference type="NCBI Taxonomy" id="2981993"/>
    <lineage>
        <taxon>Bacteria</taxon>
        <taxon>Pseudomonadati</taxon>
        <taxon>Bacteroidota</taxon>
        <taxon>Saprospiria</taxon>
        <taxon>Saprospirales</taxon>
        <taxon>Saprospiraceae</taxon>
        <taxon>Candidatus Defluviibacterium</taxon>
    </lineage>
</organism>
<dbReference type="PANTHER" id="PTHR43740">
    <property type="entry name" value="LEUCYL-TRNA SYNTHETASE"/>
    <property type="match status" value="1"/>
</dbReference>
<evidence type="ECO:0000256" key="8">
    <source>
        <dbReference type="ARBA" id="ARBA00047469"/>
    </source>
</evidence>
<dbReference type="AlphaFoldDB" id="A0A9D7S8Z7"/>
<dbReference type="InterPro" id="IPR009008">
    <property type="entry name" value="Val/Leu/Ile-tRNA-synth_edit"/>
</dbReference>
<evidence type="ECO:0000256" key="2">
    <source>
        <dbReference type="ARBA" id="ARBA00013164"/>
    </source>
</evidence>
<sequence length="760" mass="86691">MENKSNKEKDDILMNFRLVYRKKGFVNWCEALGTVLANDEIKDGVSERGGHPVEKKPMMQWAMRITAYAERLLADLDHLQWSDSLKAMQRNWIGKSVGAQVHFQVEHLNDSIEVFTTRPDTIFGVSFIVLAPEHELVKRITTKEQFDEVAQYLVSVTKKTDLERLAETKIVNGVFSGSYCIHPFSGKKIPIWIAEYVLIDYGSGAIMAVPSHDLRDQAFALKFGLPLLPVVDQSEFPNASPEEKMGSIINSDFLNQMTVAEAIDAAIFQIEAKKIGNRKLQYRMRDANFSRQRYWGEPFPVYFDSEGVCHTIEESALPLTLPEIETIKPGTNGKSPIADCDEWVNYSPNKMRETDTMPGYAGSSWYFLRYMDPHNQESFASKEALNYWQDVDFYIGGTEHAVGHLMYSRFWHKFLYDSGYVPTNEPFKKLVNQGMIQGVIESICLIKDSHPPHFISSDMCSEFEIEQLAFIPVHVDFVSNYGSPDSHLSVQGIHKFCSWLSDYQNSIFQNRTFQGAKDELPTDFKLITKSEVGKMSKRYHNVVNPDDVVDMYGADVFRMYEMFLGPLEDSKPWDTKGITGVSGFIKKYFSLVETVMQNNHSNSSDPTKEELMVLHTCIKKVSADIEQVSFNTSVSAFMICVNELRRLNCSNKQILKTLNELLAPFAPFITEEVNAMLGEQSSVHHSSYPIANEAYLVRDTAMYPVSVNGKKRYEWTVSKSISDDELKQQVLELEEIKKWIEGHDIKKLIFVPGRAINIVI</sequence>
<evidence type="ECO:0000256" key="1">
    <source>
        <dbReference type="ARBA" id="ARBA00005594"/>
    </source>
</evidence>
<keyword evidence="7" id="KW-0030">Aminoacyl-tRNA synthetase</keyword>
<name>A0A9D7S8Z7_9BACT</name>
<dbReference type="InterPro" id="IPR009080">
    <property type="entry name" value="tRNAsynth_Ia_anticodon-bd"/>
</dbReference>
<dbReference type="GO" id="GO:0005524">
    <property type="term" value="F:ATP binding"/>
    <property type="evidence" value="ECO:0007669"/>
    <property type="project" value="UniProtKB-KW"/>
</dbReference>
<evidence type="ECO:0000259" key="9">
    <source>
        <dbReference type="Pfam" id="PF08264"/>
    </source>
</evidence>
<feature type="domain" description="Leucyl-tRNA synthetase editing" evidence="10">
    <location>
        <begin position="90"/>
        <end position="267"/>
    </location>
</feature>
<evidence type="ECO:0000313" key="11">
    <source>
        <dbReference type="EMBL" id="MBK9717601.1"/>
    </source>
</evidence>
<dbReference type="Pfam" id="PF13603">
    <property type="entry name" value="tRNA-synt_1_2"/>
    <property type="match status" value="1"/>
</dbReference>
<dbReference type="InterPro" id="IPR014729">
    <property type="entry name" value="Rossmann-like_a/b/a_fold"/>
</dbReference>
<keyword evidence="5" id="KW-0067">ATP-binding</keyword>
<dbReference type="InterPro" id="IPR013155">
    <property type="entry name" value="M/V/L/I-tRNA-synth_anticd-bd"/>
</dbReference>
<comment type="catalytic activity">
    <reaction evidence="8">
        <text>tRNA(Leu) + L-leucine + ATP = L-leucyl-tRNA(Leu) + AMP + diphosphate</text>
        <dbReference type="Rhea" id="RHEA:11688"/>
        <dbReference type="Rhea" id="RHEA-COMP:9613"/>
        <dbReference type="Rhea" id="RHEA-COMP:9622"/>
        <dbReference type="ChEBI" id="CHEBI:30616"/>
        <dbReference type="ChEBI" id="CHEBI:33019"/>
        <dbReference type="ChEBI" id="CHEBI:57427"/>
        <dbReference type="ChEBI" id="CHEBI:78442"/>
        <dbReference type="ChEBI" id="CHEBI:78494"/>
        <dbReference type="ChEBI" id="CHEBI:456215"/>
        <dbReference type="EC" id="6.1.1.4"/>
    </reaction>
</comment>
<dbReference type="EC" id="6.1.1.4" evidence="2"/>
<accession>A0A9D7S8Z7</accession>
<dbReference type="SUPFAM" id="SSF52374">
    <property type="entry name" value="Nucleotidylyl transferase"/>
    <property type="match status" value="1"/>
</dbReference>
<dbReference type="EMBL" id="JADKFW010000005">
    <property type="protein sequence ID" value="MBK9717601.1"/>
    <property type="molecule type" value="Genomic_DNA"/>
</dbReference>
<dbReference type="Proteomes" id="UP000808349">
    <property type="component" value="Unassembled WGS sequence"/>
</dbReference>
<keyword evidence="6" id="KW-0648">Protein biosynthesis</keyword>
<comment type="caution">
    <text evidence="11">The sequence shown here is derived from an EMBL/GenBank/DDBJ whole genome shotgun (WGS) entry which is preliminary data.</text>
</comment>
<dbReference type="Pfam" id="PF08264">
    <property type="entry name" value="Anticodon_1"/>
    <property type="match status" value="1"/>
</dbReference>
<dbReference type="GO" id="GO:0002161">
    <property type="term" value="F:aminoacyl-tRNA deacylase activity"/>
    <property type="evidence" value="ECO:0007669"/>
    <property type="project" value="InterPro"/>
</dbReference>